<organism evidence="6 7">
    <name type="scientific">Morella rubra</name>
    <name type="common">Chinese bayberry</name>
    <dbReference type="NCBI Taxonomy" id="262757"/>
    <lineage>
        <taxon>Eukaryota</taxon>
        <taxon>Viridiplantae</taxon>
        <taxon>Streptophyta</taxon>
        <taxon>Embryophyta</taxon>
        <taxon>Tracheophyta</taxon>
        <taxon>Spermatophyta</taxon>
        <taxon>Magnoliopsida</taxon>
        <taxon>eudicotyledons</taxon>
        <taxon>Gunneridae</taxon>
        <taxon>Pentapetalae</taxon>
        <taxon>rosids</taxon>
        <taxon>fabids</taxon>
        <taxon>Fagales</taxon>
        <taxon>Myricaceae</taxon>
        <taxon>Morella</taxon>
    </lineage>
</organism>
<accession>A0A6A1USW1</accession>
<evidence type="ECO:0000256" key="2">
    <source>
        <dbReference type="ARBA" id="ARBA00022737"/>
    </source>
</evidence>
<dbReference type="FunFam" id="1.10.238.10:FF:000003">
    <property type="entry name" value="Calmodulin A"/>
    <property type="match status" value="1"/>
</dbReference>
<comment type="caution">
    <text evidence="6">The sequence shown here is derived from an EMBL/GenBank/DDBJ whole genome shotgun (WGS) entry which is preliminary data.</text>
</comment>
<feature type="region of interest" description="Disordered" evidence="4">
    <location>
        <begin position="1"/>
        <end position="60"/>
    </location>
</feature>
<dbReference type="EMBL" id="RXIC02000026">
    <property type="protein sequence ID" value="KAB1203489.1"/>
    <property type="molecule type" value="Genomic_DNA"/>
</dbReference>
<name>A0A6A1USW1_9ROSI</name>
<dbReference type="SMART" id="SM00054">
    <property type="entry name" value="EFh"/>
    <property type="match status" value="4"/>
</dbReference>
<feature type="compositionally biased region" description="Basic residues" evidence="4">
    <location>
        <begin position="40"/>
        <end position="52"/>
    </location>
</feature>
<feature type="domain" description="EF-hand" evidence="5">
    <location>
        <begin position="170"/>
        <end position="200"/>
    </location>
</feature>
<feature type="compositionally biased region" description="Polar residues" evidence="4">
    <location>
        <begin position="1"/>
        <end position="13"/>
    </location>
</feature>
<gene>
    <name evidence="6" type="ORF">CJ030_MR8G001591</name>
</gene>
<dbReference type="GO" id="GO:0005509">
    <property type="term" value="F:calcium ion binding"/>
    <property type="evidence" value="ECO:0007669"/>
    <property type="project" value="InterPro"/>
</dbReference>
<evidence type="ECO:0000256" key="3">
    <source>
        <dbReference type="ARBA" id="ARBA00022837"/>
    </source>
</evidence>
<feature type="compositionally biased region" description="Polar residues" evidence="4">
    <location>
        <begin position="26"/>
        <end position="35"/>
    </location>
</feature>
<keyword evidence="1" id="KW-0479">Metal-binding</keyword>
<dbReference type="PROSITE" id="PS50222">
    <property type="entry name" value="EF_HAND_2"/>
    <property type="match status" value="4"/>
</dbReference>
<reference evidence="6 7" key="1">
    <citation type="journal article" date="2019" name="Plant Biotechnol. J.">
        <title>The red bayberry genome and genetic basis of sex determination.</title>
        <authorList>
            <person name="Jia H.M."/>
            <person name="Jia H.J."/>
            <person name="Cai Q.L."/>
            <person name="Wang Y."/>
            <person name="Zhao H.B."/>
            <person name="Yang W.F."/>
            <person name="Wang G.Y."/>
            <person name="Li Y.H."/>
            <person name="Zhan D.L."/>
            <person name="Shen Y.T."/>
            <person name="Niu Q.F."/>
            <person name="Chang L."/>
            <person name="Qiu J."/>
            <person name="Zhao L."/>
            <person name="Xie H.B."/>
            <person name="Fu W.Y."/>
            <person name="Jin J."/>
            <person name="Li X.W."/>
            <person name="Jiao Y."/>
            <person name="Zhou C.C."/>
            <person name="Tu T."/>
            <person name="Chai C.Y."/>
            <person name="Gao J.L."/>
            <person name="Fan L.J."/>
            <person name="van de Weg E."/>
            <person name="Wang J.Y."/>
            <person name="Gao Z.S."/>
        </authorList>
    </citation>
    <scope>NUCLEOTIDE SEQUENCE [LARGE SCALE GENOMIC DNA]</scope>
    <source>
        <tissue evidence="6">Leaves</tissue>
    </source>
</reference>
<evidence type="ECO:0000256" key="1">
    <source>
        <dbReference type="ARBA" id="ARBA00022723"/>
    </source>
</evidence>
<dbReference type="SUPFAM" id="SSF47473">
    <property type="entry name" value="EF-hand"/>
    <property type="match status" value="1"/>
</dbReference>
<proteinExistence type="predicted"/>
<evidence type="ECO:0000256" key="4">
    <source>
        <dbReference type="SAM" id="MobiDB-lite"/>
    </source>
</evidence>
<dbReference type="Pfam" id="PF13499">
    <property type="entry name" value="EF-hand_7"/>
    <property type="match status" value="2"/>
</dbReference>
<feature type="domain" description="EF-hand" evidence="5">
    <location>
        <begin position="99"/>
        <end position="134"/>
    </location>
</feature>
<feature type="domain" description="EF-hand" evidence="5">
    <location>
        <begin position="139"/>
        <end position="169"/>
    </location>
</feature>
<dbReference type="InterPro" id="IPR011992">
    <property type="entry name" value="EF-hand-dom_pair"/>
</dbReference>
<dbReference type="AlphaFoldDB" id="A0A6A1USW1"/>
<evidence type="ECO:0000313" key="6">
    <source>
        <dbReference type="EMBL" id="KAB1203489.1"/>
    </source>
</evidence>
<dbReference type="InterPro" id="IPR002048">
    <property type="entry name" value="EF_hand_dom"/>
</dbReference>
<dbReference type="OrthoDB" id="26525at2759"/>
<sequence length="200" mass="21871">MTGLITKTAQDAASSSSCSSPRHSMDGTSKLSSPKSALGKLRRKLSSRKTGKRSLSADSGTSKYCSELQRVFDYFDENGDGKISPAELQSCVTTVGSKLSMDEAEAAVKLSDLNGDGLLDFEEFQKLMETSGEEEDIALREAFAMYDMEGSGCITPKSLKRMLSRLGDSKSIENCRGMIRMYDLNGDGVLSFDEFRTMMR</sequence>
<dbReference type="CDD" id="cd00051">
    <property type="entry name" value="EFh"/>
    <property type="match status" value="2"/>
</dbReference>
<dbReference type="InterPro" id="IPR018247">
    <property type="entry name" value="EF_Hand_1_Ca_BS"/>
</dbReference>
<dbReference type="InterPro" id="IPR039647">
    <property type="entry name" value="EF_hand_pair_protein_CML-like"/>
</dbReference>
<dbReference type="PANTHER" id="PTHR10891">
    <property type="entry name" value="EF-HAND CALCIUM-BINDING DOMAIN CONTAINING PROTEIN"/>
    <property type="match status" value="1"/>
</dbReference>
<feature type="domain" description="EF-hand" evidence="5">
    <location>
        <begin position="63"/>
        <end position="98"/>
    </location>
</feature>
<keyword evidence="7" id="KW-1185">Reference proteome</keyword>
<dbReference type="PROSITE" id="PS00018">
    <property type="entry name" value="EF_HAND_1"/>
    <property type="match status" value="3"/>
</dbReference>
<keyword evidence="3" id="KW-0106">Calcium</keyword>
<evidence type="ECO:0000313" key="7">
    <source>
        <dbReference type="Proteomes" id="UP000516437"/>
    </source>
</evidence>
<dbReference type="Proteomes" id="UP000516437">
    <property type="component" value="Chromosome 8"/>
</dbReference>
<protein>
    <submittedName>
        <fullName evidence="6">Calcium-binding protein CML38</fullName>
    </submittedName>
</protein>
<dbReference type="Gene3D" id="1.10.238.10">
    <property type="entry name" value="EF-hand"/>
    <property type="match status" value="2"/>
</dbReference>
<evidence type="ECO:0000259" key="5">
    <source>
        <dbReference type="PROSITE" id="PS50222"/>
    </source>
</evidence>
<keyword evidence="2" id="KW-0677">Repeat</keyword>